<dbReference type="PROSITE" id="PS50991">
    <property type="entry name" value="PYR_CT"/>
    <property type="match status" value="1"/>
</dbReference>
<dbReference type="RefSeq" id="WP_405339844.1">
    <property type="nucleotide sequence ID" value="NZ_JBANFI010000005.1"/>
</dbReference>
<feature type="binding site" evidence="10">
    <location>
        <position position="244"/>
    </location>
    <ligand>
        <name>Mg(2+)</name>
        <dbReference type="ChEBI" id="CHEBI:18420"/>
    </ligand>
</feature>
<evidence type="ECO:0000256" key="9">
    <source>
        <dbReference type="ARBA" id="ARBA00023304"/>
    </source>
</evidence>
<feature type="binding site" evidence="10">
    <location>
        <position position="280"/>
    </location>
    <ligand>
        <name>Mg(2+)</name>
        <dbReference type="ChEBI" id="CHEBI:18420"/>
    </ligand>
</feature>
<evidence type="ECO:0000313" key="13">
    <source>
        <dbReference type="Proteomes" id="UP001621714"/>
    </source>
</evidence>
<comment type="subunit">
    <text evidence="10">Homodimer.</text>
</comment>
<keyword evidence="12" id="KW-0012">Acyltransferase</keyword>
<protein>
    <recommendedName>
        <fullName evidence="4 10">2-isopropylmalate synthase</fullName>
        <ecNumber evidence="4 10">2.3.3.13</ecNumber>
    </recommendedName>
    <alternativeName>
        <fullName evidence="10">Alpha-IPM synthase</fullName>
    </alternativeName>
    <alternativeName>
        <fullName evidence="10">Alpha-isopropylmalate synthase</fullName>
    </alternativeName>
</protein>
<feature type="binding site" evidence="10">
    <location>
        <position position="246"/>
    </location>
    <ligand>
        <name>Mg(2+)</name>
        <dbReference type="ChEBI" id="CHEBI:18420"/>
    </ligand>
</feature>
<evidence type="ECO:0000256" key="1">
    <source>
        <dbReference type="ARBA" id="ARBA00000064"/>
    </source>
</evidence>
<keyword evidence="5 10" id="KW-0432">Leucine biosynthesis</keyword>
<dbReference type="NCBIfam" id="TIGR00970">
    <property type="entry name" value="leuA_yeast"/>
    <property type="match status" value="1"/>
</dbReference>
<evidence type="ECO:0000256" key="3">
    <source>
        <dbReference type="ARBA" id="ARBA00009767"/>
    </source>
</evidence>
<evidence type="ECO:0000256" key="10">
    <source>
        <dbReference type="HAMAP-Rule" id="MF_00572"/>
    </source>
</evidence>
<dbReference type="SUPFAM" id="SSF51569">
    <property type="entry name" value="Aldolase"/>
    <property type="match status" value="1"/>
</dbReference>
<dbReference type="InterPro" id="IPR013709">
    <property type="entry name" value="2-isopropylmalate_synth_dimer"/>
</dbReference>
<feature type="binding site" evidence="10">
    <location>
        <position position="40"/>
    </location>
    <ligand>
        <name>Mg(2+)</name>
        <dbReference type="ChEBI" id="CHEBI:18420"/>
    </ligand>
</feature>
<dbReference type="EC" id="2.3.3.13" evidence="4 10"/>
<organism evidence="12 13">
    <name type="scientific">Marinospirillum alkalitolerans</name>
    <dbReference type="NCBI Taxonomy" id="3123374"/>
    <lineage>
        <taxon>Bacteria</taxon>
        <taxon>Pseudomonadati</taxon>
        <taxon>Pseudomonadota</taxon>
        <taxon>Gammaproteobacteria</taxon>
        <taxon>Oceanospirillales</taxon>
        <taxon>Oceanospirillaceae</taxon>
        <taxon>Marinospirillum</taxon>
    </lineage>
</organism>
<dbReference type="Gene3D" id="3.20.20.70">
    <property type="entry name" value="Aldolase class I"/>
    <property type="match status" value="1"/>
</dbReference>
<sequence>MSNFDHTKYRPFTPVRLTDRQWPDRTLDQAPIWCSVDLRDGNQALVDPMTVAQKKRLFALLVKIGFKQIEVGFPAASQPDFDFVRELIEENLIPDDVTIQVLTQAREHLIDRTIEALQGAKKAIIHVYNSTSTVQRERVFRMSRAEIIAIAVEGVKMVKERVAQHPDTDWRLEYSPESFTGTELDFAVEICDAVVQAWGPTPEKKIILNLPATVEMSTPNVFADQIEWFCRHIQQRELIEISLHTHNDRGCGIAAAELGLMAGADRVEGTLMGNGERTGNMDVITLAMNFYSQGVDPQLYLAEVDEIIEVVEACTQIPTHPRHPYIGELVYTAFSGSHQDAIKKCLSQQSAEEGWQVAYLPIDPQDLGRSYEAVIRINSQSGKGGVAYVLEADYGLQLPRWLQIEVARAVQAKTEALARELKREEIWQTFAEQYLATEQQAHLISYKLERSDRDQLEAVIQHQGEHFTLKGEGKGALHTLTQALSKRLGQAIEISEFSEHALTQGSAAQAVTYIQLSLGETRFVGVAISEDTVAANLNAVLAALSPALAQQRELVAAD</sequence>
<evidence type="ECO:0000256" key="7">
    <source>
        <dbReference type="ARBA" id="ARBA00022679"/>
    </source>
</evidence>
<keyword evidence="6 10" id="KW-0028">Amino-acid biosynthesis</keyword>
<dbReference type="GO" id="GO:0003852">
    <property type="term" value="F:2-isopropylmalate synthase activity"/>
    <property type="evidence" value="ECO:0007669"/>
    <property type="project" value="UniProtKB-EC"/>
</dbReference>
<dbReference type="InterPro" id="IPR005668">
    <property type="entry name" value="IPM_Synthase"/>
</dbReference>
<dbReference type="PANTHER" id="PTHR46911:SF1">
    <property type="entry name" value="2-ISOPROPYLMALATE SYNTHASE"/>
    <property type="match status" value="1"/>
</dbReference>
<evidence type="ECO:0000256" key="8">
    <source>
        <dbReference type="ARBA" id="ARBA00022723"/>
    </source>
</evidence>
<dbReference type="InterPro" id="IPR002034">
    <property type="entry name" value="AIPM/Hcit_synth_CS"/>
</dbReference>
<dbReference type="Gene3D" id="3.30.160.270">
    <property type="match status" value="1"/>
</dbReference>
<dbReference type="PROSITE" id="PS00816">
    <property type="entry name" value="AIPM_HOMOCIT_SYNTH_2"/>
    <property type="match status" value="1"/>
</dbReference>
<evidence type="ECO:0000256" key="4">
    <source>
        <dbReference type="ARBA" id="ARBA00012973"/>
    </source>
</evidence>
<gene>
    <name evidence="10 12" type="primary">leuA</name>
    <name evidence="12" type="ORF">V6U78_09610</name>
</gene>
<dbReference type="SUPFAM" id="SSF89000">
    <property type="entry name" value="post-HMGL domain-like"/>
    <property type="match status" value="1"/>
</dbReference>
<dbReference type="CDD" id="cd07942">
    <property type="entry name" value="DRE_TIM_LeuA"/>
    <property type="match status" value="1"/>
</dbReference>
<reference evidence="12 13" key="1">
    <citation type="submission" date="2024-02" db="EMBL/GenBank/DDBJ databases">
        <title>Marinospirillum sp. MEB 164 isolated from Lonar lake sediment.</title>
        <authorList>
            <person name="Joshi A."/>
            <person name="Thite S."/>
        </authorList>
    </citation>
    <scope>NUCLEOTIDE SEQUENCE [LARGE SCALE GENOMIC DNA]</scope>
    <source>
        <strain evidence="12 13">MEB164</strain>
    </source>
</reference>
<dbReference type="InterPro" id="IPR036230">
    <property type="entry name" value="LeuA_allosteric_dom_sf"/>
</dbReference>
<dbReference type="Pfam" id="PF00682">
    <property type="entry name" value="HMGL-like"/>
    <property type="match status" value="1"/>
</dbReference>
<keyword evidence="8 10" id="KW-0479">Metal-binding</keyword>
<feature type="region of interest" description="Regulatory domain" evidence="10">
    <location>
        <begin position="437"/>
        <end position="558"/>
    </location>
</feature>
<comment type="function">
    <text evidence="10">Catalyzes the condensation of the acetyl group of acetyl-CoA with 3-methyl-2-oxobutanoate (2-ketoisovalerate) to form 3-carboxy-3-hydroxy-4-methylpentanoate (2-isopropylmalate).</text>
</comment>
<evidence type="ECO:0000256" key="5">
    <source>
        <dbReference type="ARBA" id="ARBA00022430"/>
    </source>
</evidence>
<keyword evidence="9 10" id="KW-0100">Branched-chain amino acid biosynthesis</keyword>
<dbReference type="InterPro" id="IPR054692">
    <property type="entry name" value="LeuA-like_post-cat"/>
</dbReference>
<evidence type="ECO:0000259" key="11">
    <source>
        <dbReference type="PROSITE" id="PS50991"/>
    </source>
</evidence>
<dbReference type="EMBL" id="JBANFI010000005">
    <property type="protein sequence ID" value="MFK7161291.1"/>
    <property type="molecule type" value="Genomic_DNA"/>
</dbReference>
<dbReference type="SMART" id="SM00917">
    <property type="entry name" value="LeuA_dimer"/>
    <property type="match status" value="1"/>
</dbReference>
<comment type="similarity">
    <text evidence="3 10">Belongs to the alpha-IPM synthase/homocitrate synthase family. LeuA type 2 subfamily.</text>
</comment>
<comment type="caution">
    <text evidence="12">The sequence shown here is derived from an EMBL/GenBank/DDBJ whole genome shotgun (WGS) entry which is preliminary data.</text>
</comment>
<comment type="catalytic activity">
    <reaction evidence="1 10">
        <text>3-methyl-2-oxobutanoate + acetyl-CoA + H2O = (2S)-2-isopropylmalate + CoA + H(+)</text>
        <dbReference type="Rhea" id="RHEA:21524"/>
        <dbReference type="ChEBI" id="CHEBI:1178"/>
        <dbReference type="ChEBI" id="CHEBI:11851"/>
        <dbReference type="ChEBI" id="CHEBI:15377"/>
        <dbReference type="ChEBI" id="CHEBI:15378"/>
        <dbReference type="ChEBI" id="CHEBI:57287"/>
        <dbReference type="ChEBI" id="CHEBI:57288"/>
        <dbReference type="EC" id="2.3.3.13"/>
    </reaction>
</comment>
<dbReference type="SUPFAM" id="SSF110921">
    <property type="entry name" value="2-isopropylmalate synthase LeuA, allosteric (dimerisation) domain"/>
    <property type="match status" value="1"/>
</dbReference>
<dbReference type="InterPro" id="IPR013785">
    <property type="entry name" value="Aldolase_TIM"/>
</dbReference>
<comment type="subcellular location">
    <subcellularLocation>
        <location evidence="10">Cytoplasm</location>
    </subcellularLocation>
</comment>
<evidence type="ECO:0000256" key="2">
    <source>
        <dbReference type="ARBA" id="ARBA00004689"/>
    </source>
</evidence>
<dbReference type="InterPro" id="IPR039371">
    <property type="entry name" value="LeuA_N_DRE-TIM"/>
</dbReference>
<dbReference type="NCBIfam" id="NF002991">
    <property type="entry name" value="PRK03739.1"/>
    <property type="match status" value="1"/>
</dbReference>
<keyword evidence="13" id="KW-1185">Reference proteome</keyword>
<evidence type="ECO:0000313" key="12">
    <source>
        <dbReference type="EMBL" id="MFK7161291.1"/>
    </source>
</evidence>
<keyword evidence="7 10" id="KW-0808">Transferase</keyword>
<feature type="domain" description="Pyruvate carboxyltransferase" evidence="11">
    <location>
        <begin position="31"/>
        <end position="305"/>
    </location>
</feature>
<name>A0ABW8PZL4_9GAMM</name>
<evidence type="ECO:0000256" key="6">
    <source>
        <dbReference type="ARBA" id="ARBA00022605"/>
    </source>
</evidence>
<dbReference type="Proteomes" id="UP001621714">
    <property type="component" value="Unassembled WGS sequence"/>
</dbReference>
<proteinExistence type="inferred from homology"/>
<dbReference type="PROSITE" id="PS00815">
    <property type="entry name" value="AIPM_HOMOCIT_SYNTH_1"/>
    <property type="match status" value="1"/>
</dbReference>
<accession>A0ABW8PZL4</accession>
<dbReference type="InterPro" id="IPR000891">
    <property type="entry name" value="PYR_CT"/>
</dbReference>
<dbReference type="HAMAP" id="MF_00572">
    <property type="entry name" value="LeuA_type2"/>
    <property type="match status" value="1"/>
</dbReference>
<comment type="pathway">
    <text evidence="2 10">Amino-acid biosynthesis; L-leucine biosynthesis; L-leucine from 3-methyl-2-oxobutanoate: step 1/4.</text>
</comment>
<dbReference type="PANTHER" id="PTHR46911">
    <property type="match status" value="1"/>
</dbReference>
<dbReference type="Pfam" id="PF08502">
    <property type="entry name" value="LeuA_dimer"/>
    <property type="match status" value="1"/>
</dbReference>
<comment type="cofactor">
    <cofactor evidence="10">
        <name>Mg(2+)</name>
        <dbReference type="ChEBI" id="CHEBI:18420"/>
    </cofactor>
</comment>
<keyword evidence="10" id="KW-0460">Magnesium</keyword>
<dbReference type="Pfam" id="PF22615">
    <property type="entry name" value="IPMS_D2"/>
    <property type="match status" value="1"/>
</dbReference>
<keyword evidence="10" id="KW-0963">Cytoplasm</keyword>